<keyword evidence="3" id="KW-1185">Reference proteome</keyword>
<dbReference type="Proteomes" id="UP000250235">
    <property type="component" value="Unassembled WGS sequence"/>
</dbReference>
<evidence type="ECO:0000313" key="3">
    <source>
        <dbReference type="Proteomes" id="UP000250235"/>
    </source>
</evidence>
<protein>
    <submittedName>
        <fullName evidence="2">Uncharacterized protein</fullName>
    </submittedName>
</protein>
<dbReference type="AlphaFoldDB" id="A0A2Z7CUR4"/>
<feature type="region of interest" description="Disordered" evidence="1">
    <location>
        <begin position="96"/>
        <end position="116"/>
    </location>
</feature>
<name>A0A2Z7CUR4_9LAMI</name>
<reference evidence="2 3" key="1">
    <citation type="journal article" date="2015" name="Proc. Natl. Acad. Sci. U.S.A.">
        <title>The resurrection genome of Boea hygrometrica: A blueprint for survival of dehydration.</title>
        <authorList>
            <person name="Xiao L."/>
            <person name="Yang G."/>
            <person name="Zhang L."/>
            <person name="Yang X."/>
            <person name="Zhao S."/>
            <person name="Ji Z."/>
            <person name="Zhou Q."/>
            <person name="Hu M."/>
            <person name="Wang Y."/>
            <person name="Chen M."/>
            <person name="Xu Y."/>
            <person name="Jin H."/>
            <person name="Xiao X."/>
            <person name="Hu G."/>
            <person name="Bao F."/>
            <person name="Hu Y."/>
            <person name="Wan P."/>
            <person name="Li L."/>
            <person name="Deng X."/>
            <person name="Kuang T."/>
            <person name="Xiang C."/>
            <person name="Zhu J.K."/>
            <person name="Oliver M.J."/>
            <person name="He Y."/>
        </authorList>
    </citation>
    <scope>NUCLEOTIDE SEQUENCE [LARGE SCALE GENOMIC DNA]</scope>
    <source>
        <strain evidence="3">cv. XS01</strain>
    </source>
</reference>
<organism evidence="2 3">
    <name type="scientific">Dorcoceras hygrometricum</name>
    <dbReference type="NCBI Taxonomy" id="472368"/>
    <lineage>
        <taxon>Eukaryota</taxon>
        <taxon>Viridiplantae</taxon>
        <taxon>Streptophyta</taxon>
        <taxon>Embryophyta</taxon>
        <taxon>Tracheophyta</taxon>
        <taxon>Spermatophyta</taxon>
        <taxon>Magnoliopsida</taxon>
        <taxon>eudicotyledons</taxon>
        <taxon>Gunneridae</taxon>
        <taxon>Pentapetalae</taxon>
        <taxon>asterids</taxon>
        <taxon>lamiids</taxon>
        <taxon>Lamiales</taxon>
        <taxon>Gesneriaceae</taxon>
        <taxon>Didymocarpoideae</taxon>
        <taxon>Trichosporeae</taxon>
        <taxon>Loxocarpinae</taxon>
        <taxon>Dorcoceras</taxon>
    </lineage>
</organism>
<evidence type="ECO:0000256" key="1">
    <source>
        <dbReference type="SAM" id="MobiDB-lite"/>
    </source>
</evidence>
<evidence type="ECO:0000313" key="2">
    <source>
        <dbReference type="EMBL" id="KZV50832.1"/>
    </source>
</evidence>
<dbReference type="EMBL" id="KQ992327">
    <property type="protein sequence ID" value="KZV50832.1"/>
    <property type="molecule type" value="Genomic_DNA"/>
</dbReference>
<gene>
    <name evidence="2" type="ORF">F511_27912</name>
</gene>
<proteinExistence type="predicted"/>
<sequence>MCGRRFEPWIGLGEPTGLGGGPVGGVRPAAVGAGRHERKEYFRGIEMMCGKFTMSGIKIPEPMNPCSCIKSLWIHVITIWGSDNIKIEHAGPLGSLGLNGTGDDPTDFIPTDGEDL</sequence>
<accession>A0A2Z7CUR4</accession>